<evidence type="ECO:0000256" key="3">
    <source>
        <dbReference type="PROSITE-ProRule" id="PRU00339"/>
    </source>
</evidence>
<feature type="compositionally biased region" description="Polar residues" evidence="4">
    <location>
        <begin position="702"/>
        <end position="714"/>
    </location>
</feature>
<dbReference type="InterPro" id="IPR051722">
    <property type="entry name" value="Endocytosis_PI4K-reg_protein"/>
</dbReference>
<dbReference type="EMBL" id="SGPL01000175">
    <property type="protein sequence ID" value="THH16080.1"/>
    <property type="molecule type" value="Genomic_DNA"/>
</dbReference>
<evidence type="ECO:0000256" key="2">
    <source>
        <dbReference type="ARBA" id="ARBA00038251"/>
    </source>
</evidence>
<evidence type="ECO:0000256" key="1">
    <source>
        <dbReference type="ARBA" id="ARBA00002550"/>
    </source>
</evidence>
<feature type="repeat" description="TPR" evidence="3">
    <location>
        <begin position="1026"/>
        <end position="1059"/>
    </location>
</feature>
<feature type="compositionally biased region" description="Pro residues" evidence="4">
    <location>
        <begin position="964"/>
        <end position="975"/>
    </location>
</feature>
<reference evidence="5 6" key="1">
    <citation type="submission" date="2019-02" db="EMBL/GenBank/DDBJ databases">
        <title>Genome sequencing of the rare red list fungi Bondarzewia mesenterica.</title>
        <authorList>
            <person name="Buettner E."/>
            <person name="Kellner H."/>
        </authorList>
    </citation>
    <scope>NUCLEOTIDE SEQUENCE [LARGE SCALE GENOMIC DNA]</scope>
    <source>
        <strain evidence="5 6">DSM 108281</strain>
    </source>
</reference>
<dbReference type="Gene3D" id="1.25.40.10">
    <property type="entry name" value="Tetratricopeptide repeat domain"/>
    <property type="match status" value="2"/>
</dbReference>
<dbReference type="AlphaFoldDB" id="A0A4S4M054"/>
<dbReference type="SUPFAM" id="SSF48452">
    <property type="entry name" value="TPR-like"/>
    <property type="match status" value="2"/>
</dbReference>
<evidence type="ECO:0008006" key="7">
    <source>
        <dbReference type="Google" id="ProtNLM"/>
    </source>
</evidence>
<feature type="region of interest" description="Disordered" evidence="4">
    <location>
        <begin position="793"/>
        <end position="830"/>
    </location>
</feature>
<comment type="function">
    <text evidence="1">Involved in endocytosis.</text>
</comment>
<evidence type="ECO:0000256" key="4">
    <source>
        <dbReference type="SAM" id="MobiDB-lite"/>
    </source>
</evidence>
<feature type="region of interest" description="Disordered" evidence="4">
    <location>
        <begin position="957"/>
        <end position="986"/>
    </location>
</feature>
<comment type="caution">
    <text evidence="5">The sequence shown here is derived from an EMBL/GenBank/DDBJ whole genome shotgun (WGS) entry which is preliminary data.</text>
</comment>
<dbReference type="PANTHER" id="PTHR23083">
    <property type="entry name" value="TETRATRICOPEPTIDE REPEAT PROTEIN, TPR"/>
    <property type="match status" value="1"/>
</dbReference>
<feature type="region of interest" description="Disordered" evidence="4">
    <location>
        <begin position="692"/>
        <end position="717"/>
    </location>
</feature>
<evidence type="ECO:0000313" key="5">
    <source>
        <dbReference type="EMBL" id="THH16080.1"/>
    </source>
</evidence>
<sequence>MAQIKDKHYWSQLRSALTGGLWGSATPAKAYNGASISWFELLRKFNKHCHGFKDVAEIASQTQALALLLAEGADDADLDGDVRNPVGSLALDEECVVSQGRREEAKAGYDTLRRLESESNSDSLRLALAWYTYALDRPQECLSYINQVSDLADAQSSFNPSSSVRATASILQVPSVAGNGSSSSFTGSFAPSDTSSTMADVQDGKAWAAIEIFRSVCLQGMAHEKLFPSDKRKALSIYIAAVLLLPNLESDVSRTSPANPAPTSGTGQGRLMFVSFTRYRELWRWIERLLWRAIIVASQSFALGGSEEGKLWSLFTHYQTCSAHWPPTFRTEHRSTISVLHLRALILRSQLPGLPPIPSSAPSKSHDPSETSMWLPHARRIVREYRDVLTVSTRFPKAGERNTKVEEFIDLCVAVWDASGGAGEHAGWVIDILWWATRLTFNSYRVFRHMTRVSGVAGDTSLAKRTLRLYTQVVSKALETGEDSNADTDVNWVETLVWGARMLCRVALQKDSGKDEEGIEDAKEAGELIAKAKARLDEENLELKASVKLAEGIWHSTMAITEQDHLTRSSRLSAALSLIEDSLNTFPTASAYFQHALALSRPVPNRDLDRAIESARAAVEAEPSETRHWHLLGLLLATAEDWRGAKGVLEVGAAIDEDEWSAAHGANINGTAEPANGDGLDTGTIGAETMQTNGETVRPSHTENGSAKTSSSTERPQEQVMLLDEDAVEVPSATELLRRLPDHPTTSKMDQFDHAVQLRMTQLTLTELLEGSEGAGEKWVELFGWFAERKGVVKDQSSRTSMDTNHPPDMKAESMTSQNYPSQPIEQSRHSISESLEYPPTPVPIMLTPPTPGHVDDSGNSLQSEVPVRLSFDSGGKEKDTAGKKVQKMLKSRVHKGQQRITTFGKRIGHGVGRSNSLSLRRSTSTPGNIYSSNSFMGPQYQASSIHSRRQFSPFASSLELPRPESPPPPPPPTVPVREQGERSKRERRLLSDLWLMSAATFRRSGKIEQARGAIQEAEVRDEENPAVWVQLGLHYTALNQRHNAIQAFNKALFLSPDNIPATIHLCQLYLSRLQQPGSAADNVDLAAGMLADLTRGPGWDVAEAWYFLGRAHGAREMRDRERECLAFALGLSEGRPLRDVGKAVGWCL</sequence>
<proteinExistence type="inferred from homology"/>
<feature type="compositionally biased region" description="Polar residues" evidence="4">
    <location>
        <begin position="814"/>
        <end position="826"/>
    </location>
</feature>
<feature type="compositionally biased region" description="Polar residues" evidence="4">
    <location>
        <begin position="927"/>
        <end position="936"/>
    </location>
</feature>
<accession>A0A4S4M054</accession>
<dbReference type="InterPro" id="IPR019734">
    <property type="entry name" value="TPR_rpt"/>
</dbReference>
<name>A0A4S4M054_9AGAM</name>
<comment type="similarity">
    <text evidence="2">Belongs to the YPP1 family.</text>
</comment>
<organism evidence="5 6">
    <name type="scientific">Bondarzewia mesenterica</name>
    <dbReference type="NCBI Taxonomy" id="1095465"/>
    <lineage>
        <taxon>Eukaryota</taxon>
        <taxon>Fungi</taxon>
        <taxon>Dikarya</taxon>
        <taxon>Basidiomycota</taxon>
        <taxon>Agaricomycotina</taxon>
        <taxon>Agaricomycetes</taxon>
        <taxon>Russulales</taxon>
        <taxon>Bondarzewiaceae</taxon>
        <taxon>Bondarzewia</taxon>
    </lineage>
</organism>
<dbReference type="InterPro" id="IPR011990">
    <property type="entry name" value="TPR-like_helical_dom_sf"/>
</dbReference>
<dbReference type="OrthoDB" id="29013at2759"/>
<protein>
    <recommendedName>
        <fullName evidence="7">TPR-like protein</fullName>
    </recommendedName>
</protein>
<dbReference type="PANTHER" id="PTHR23083:SF464">
    <property type="entry name" value="TETRATRICOPEPTIDE REPEAT DOMAIN 7, ISOFORM A"/>
    <property type="match status" value="1"/>
</dbReference>
<gene>
    <name evidence="5" type="ORF">EW146_g4495</name>
</gene>
<feature type="region of interest" description="Disordered" evidence="4">
    <location>
        <begin position="872"/>
        <end position="936"/>
    </location>
</feature>
<feature type="compositionally biased region" description="Basic residues" evidence="4">
    <location>
        <begin position="885"/>
        <end position="898"/>
    </location>
</feature>
<dbReference type="PROSITE" id="PS50005">
    <property type="entry name" value="TPR"/>
    <property type="match status" value="1"/>
</dbReference>
<dbReference type="Pfam" id="PF13181">
    <property type="entry name" value="TPR_8"/>
    <property type="match status" value="1"/>
</dbReference>
<keyword evidence="6" id="KW-1185">Reference proteome</keyword>
<keyword evidence="3" id="KW-0802">TPR repeat</keyword>
<dbReference type="Proteomes" id="UP000310158">
    <property type="component" value="Unassembled WGS sequence"/>
</dbReference>
<evidence type="ECO:0000313" key="6">
    <source>
        <dbReference type="Proteomes" id="UP000310158"/>
    </source>
</evidence>
<feature type="compositionally biased region" description="Low complexity" evidence="4">
    <location>
        <begin position="914"/>
        <end position="926"/>
    </location>
</feature>
<dbReference type="SMART" id="SM00028">
    <property type="entry name" value="TPR"/>
    <property type="match status" value="3"/>
</dbReference>